<sequence length="229" mass="26497">MGWVDWREGAIGQRGTTRAATLVQRVDERIDWLSKAYKRSRDALVALVGLGECEWRELRAEDLRVEEELEDDTVARRRLGLVGSQSRERRSSKAAGKRAKEKKKGKQKMSWIWTSGGGPGEDETELRDAVRIEWSKAKARRDRWVEEVQLLREEMRRVLRFLAWRAGWWEERTVVEREVKEDVKAGVQAYAARQAAMARHIARRFRSAWDTSASEAVEEDRATEGVDSV</sequence>
<protein>
    <submittedName>
        <fullName evidence="2">Uncharacterized protein</fullName>
    </submittedName>
</protein>
<keyword evidence="3" id="KW-1185">Reference proteome</keyword>
<feature type="region of interest" description="Disordered" evidence="1">
    <location>
        <begin position="85"/>
        <end position="124"/>
    </location>
</feature>
<organism evidence="2 3">
    <name type="scientific">Favolaschia claudopus</name>
    <dbReference type="NCBI Taxonomy" id="2862362"/>
    <lineage>
        <taxon>Eukaryota</taxon>
        <taxon>Fungi</taxon>
        <taxon>Dikarya</taxon>
        <taxon>Basidiomycota</taxon>
        <taxon>Agaricomycotina</taxon>
        <taxon>Agaricomycetes</taxon>
        <taxon>Agaricomycetidae</taxon>
        <taxon>Agaricales</taxon>
        <taxon>Marasmiineae</taxon>
        <taxon>Mycenaceae</taxon>
        <taxon>Favolaschia</taxon>
    </lineage>
</organism>
<dbReference type="Proteomes" id="UP001362999">
    <property type="component" value="Unassembled WGS sequence"/>
</dbReference>
<comment type="caution">
    <text evidence="2">The sequence shown here is derived from an EMBL/GenBank/DDBJ whole genome shotgun (WGS) entry which is preliminary data.</text>
</comment>
<reference evidence="2 3" key="1">
    <citation type="journal article" date="2024" name="J Genomics">
        <title>Draft genome sequencing and assembly of Favolaschia claudopus CIRM-BRFM 2984 isolated from oak limbs.</title>
        <authorList>
            <person name="Navarro D."/>
            <person name="Drula E."/>
            <person name="Chaduli D."/>
            <person name="Cazenave R."/>
            <person name="Ahrendt S."/>
            <person name="Wang J."/>
            <person name="Lipzen A."/>
            <person name="Daum C."/>
            <person name="Barry K."/>
            <person name="Grigoriev I.V."/>
            <person name="Favel A."/>
            <person name="Rosso M.N."/>
            <person name="Martin F."/>
        </authorList>
    </citation>
    <scope>NUCLEOTIDE SEQUENCE [LARGE SCALE GENOMIC DNA]</scope>
    <source>
        <strain evidence="2 3">CIRM-BRFM 2984</strain>
    </source>
</reference>
<evidence type="ECO:0000256" key="1">
    <source>
        <dbReference type="SAM" id="MobiDB-lite"/>
    </source>
</evidence>
<dbReference type="EMBL" id="JAWWNJ010000242">
    <property type="protein sequence ID" value="KAK6967161.1"/>
    <property type="molecule type" value="Genomic_DNA"/>
</dbReference>
<feature type="compositionally biased region" description="Basic residues" evidence="1">
    <location>
        <begin position="92"/>
        <end position="107"/>
    </location>
</feature>
<name>A0AAV9Z1M2_9AGAR</name>
<proteinExistence type="predicted"/>
<accession>A0AAV9Z1M2</accession>
<dbReference type="AlphaFoldDB" id="A0AAV9Z1M2"/>
<gene>
    <name evidence="2" type="ORF">R3P38DRAFT_3244635</name>
</gene>
<evidence type="ECO:0000313" key="2">
    <source>
        <dbReference type="EMBL" id="KAK6967161.1"/>
    </source>
</evidence>
<evidence type="ECO:0000313" key="3">
    <source>
        <dbReference type="Proteomes" id="UP001362999"/>
    </source>
</evidence>